<feature type="compositionally biased region" description="Basic and acidic residues" evidence="1">
    <location>
        <begin position="268"/>
        <end position="277"/>
    </location>
</feature>
<accession>A0A4C2EC00</accession>
<name>A0A4C2EC00_9SACH</name>
<evidence type="ECO:0000256" key="1">
    <source>
        <dbReference type="SAM" id="MobiDB-lite"/>
    </source>
</evidence>
<reference evidence="2 3" key="1">
    <citation type="submission" date="2019-01" db="EMBL/GenBank/DDBJ databases">
        <title>Draft Genome Sequencing of Zygosaccharomyces mellis Ca-7.</title>
        <authorList>
            <person name="Shiwa Y."/>
            <person name="Kanesaki Y."/>
            <person name="Ishige T."/>
            <person name="Mura K."/>
            <person name="Hori T."/>
            <person name="Tamura T."/>
        </authorList>
    </citation>
    <scope>NUCLEOTIDE SEQUENCE [LARGE SCALE GENOMIC DNA]</scope>
    <source>
        <strain evidence="2 3">Ca-7</strain>
    </source>
</reference>
<dbReference type="OrthoDB" id="4070347at2759"/>
<evidence type="ECO:0000313" key="2">
    <source>
        <dbReference type="EMBL" id="GCF01452.1"/>
    </source>
</evidence>
<evidence type="ECO:0000313" key="3">
    <source>
        <dbReference type="Proteomes" id="UP000301737"/>
    </source>
</evidence>
<proteinExistence type="predicted"/>
<dbReference type="Proteomes" id="UP000301737">
    <property type="component" value="Unassembled WGS sequence"/>
</dbReference>
<gene>
    <name evidence="2" type="ORF">ZYGM_000540</name>
</gene>
<feature type="compositionally biased region" description="Polar residues" evidence="1">
    <location>
        <begin position="225"/>
        <end position="247"/>
    </location>
</feature>
<protein>
    <submittedName>
        <fullName evidence="2">Uncharacterized protein</fullName>
    </submittedName>
</protein>
<keyword evidence="3" id="KW-1185">Reference proteome</keyword>
<feature type="compositionally biased region" description="Low complexity" evidence="1">
    <location>
        <begin position="302"/>
        <end position="319"/>
    </location>
</feature>
<feature type="region of interest" description="Disordered" evidence="1">
    <location>
        <begin position="198"/>
        <end position="320"/>
    </location>
</feature>
<feature type="compositionally biased region" description="Basic and acidic residues" evidence="1">
    <location>
        <begin position="207"/>
        <end position="216"/>
    </location>
</feature>
<dbReference type="EMBL" id="BIMX01000033">
    <property type="protein sequence ID" value="GCF01452.1"/>
    <property type="molecule type" value="Genomic_DNA"/>
</dbReference>
<comment type="caution">
    <text evidence="2">The sequence shown here is derived from an EMBL/GenBank/DDBJ whole genome shotgun (WGS) entry which is preliminary data.</text>
</comment>
<organism evidence="2 3">
    <name type="scientific">Zygosaccharomyces mellis</name>
    <dbReference type="NCBI Taxonomy" id="42258"/>
    <lineage>
        <taxon>Eukaryota</taxon>
        <taxon>Fungi</taxon>
        <taxon>Dikarya</taxon>
        <taxon>Ascomycota</taxon>
        <taxon>Saccharomycotina</taxon>
        <taxon>Saccharomycetes</taxon>
        <taxon>Saccharomycetales</taxon>
        <taxon>Saccharomycetaceae</taxon>
        <taxon>Zygosaccharomyces</taxon>
    </lineage>
</organism>
<dbReference type="AlphaFoldDB" id="A0A4C2EC00"/>
<sequence>MSNPIPQLVNISHALQSDTVEKIRRDIRDFHEASKLKPEQVEAINHYISSLKSAFGQFTEDNEHVERQDTGVTSADTQLYSGLKSMYMDYLNQLGSIKREKVLGDEEVSKDKPVDYISEELPYLQPTERKEYIEGLFINDSSNKNLGKSREFLDGMVNLCVLDSTVTENLRCYVTLLRKVGYTKEELKNLLPKGLALMPSLSSSTPAEEKIKESSAPKKALNGVESVQSSGGHTIHSDSTVPSSTGGSITGAGDDEPKKKISFSRYLKKGDGNENGKRKASLIEEDGPPVKRPRANGSSELRSILRTTGSSSSSSSRKTSNIKFVDDSHLVTVYGDGLPSDGLQLSPERLKKVLKPFKEGEPREIIHVAGFKDKAPELDIEFDFSPEESDIIETKGGPIPCETATPLKHKLNFANFSPDLGNKPIREAVVVEDPTVKSRTPLIAKAFGKNSLLLRKDRGGLPYKRIPDVTPNDYPPRP</sequence>